<evidence type="ECO:0000313" key="2">
    <source>
        <dbReference type="Proteomes" id="UP000009100"/>
    </source>
</evidence>
<dbReference type="EMBL" id="FM954973">
    <property type="protein sequence ID" value="CAV25833.1"/>
    <property type="molecule type" value="Genomic_DNA"/>
</dbReference>
<organism evidence="1 2">
    <name type="scientific">Vibrio atlanticus (strain LGP32)</name>
    <name type="common">Vibrio splendidus (strain Mel32)</name>
    <dbReference type="NCBI Taxonomy" id="575788"/>
    <lineage>
        <taxon>Bacteria</taxon>
        <taxon>Pseudomonadati</taxon>
        <taxon>Pseudomonadota</taxon>
        <taxon>Gammaproteobacteria</taxon>
        <taxon>Vibrionales</taxon>
        <taxon>Vibrionaceae</taxon>
        <taxon>Vibrio</taxon>
    </lineage>
</organism>
<accession>B7VQZ2</accession>
<dbReference type="AlphaFoldDB" id="B7VQZ2"/>
<reference evidence="1 2" key="1">
    <citation type="submission" date="2009-02" db="EMBL/GenBank/DDBJ databases">
        <title>Vibrio splendidus str. LGP32 complete genome.</title>
        <authorList>
            <person name="Mazel D."/>
            <person name="Le Roux F."/>
        </authorList>
    </citation>
    <scope>NUCLEOTIDE SEQUENCE [LARGE SCALE GENOMIC DNA]</scope>
    <source>
        <strain evidence="1 2">LGP32</strain>
    </source>
</reference>
<name>B7VQZ2_VIBA3</name>
<gene>
    <name evidence="1" type="ordered locus">VS_II0377</name>
</gene>
<dbReference type="KEGG" id="vsp:VS_II0377"/>
<proteinExistence type="predicted"/>
<evidence type="ECO:0000313" key="1">
    <source>
        <dbReference type="EMBL" id="CAV25833.1"/>
    </source>
</evidence>
<dbReference type="HOGENOM" id="CLU_3206901_0_0_6"/>
<protein>
    <submittedName>
        <fullName evidence="1">Uncharacterized protein</fullName>
    </submittedName>
</protein>
<dbReference type="Proteomes" id="UP000009100">
    <property type="component" value="Chromosome 2"/>
</dbReference>
<sequence>MQAHIAADVTLVIIFNHPSFQLLINNLKVDARFIRAHSELKTTLI</sequence>